<gene>
    <name evidence="2" type="ORF">E0L32_011339</name>
</gene>
<dbReference type="EMBL" id="SKBQ01000104">
    <property type="protein sequence ID" value="TPX18946.1"/>
    <property type="molecule type" value="Genomic_DNA"/>
</dbReference>
<protein>
    <submittedName>
        <fullName evidence="2">Uncharacterized protein</fullName>
    </submittedName>
</protein>
<name>A0A507BHR7_9PEZI</name>
<reference evidence="2 3" key="1">
    <citation type="submission" date="2019-06" db="EMBL/GenBank/DDBJ databases">
        <title>Draft genome sequence of the filamentous fungus Phialemoniopsis curvata isolated from diesel fuel.</title>
        <authorList>
            <person name="Varaljay V.A."/>
            <person name="Lyon W.J."/>
            <person name="Crouch A.L."/>
            <person name="Drake C.E."/>
            <person name="Hollomon J.M."/>
            <person name="Nadeau L.J."/>
            <person name="Nunn H.S."/>
            <person name="Stevenson B.S."/>
            <person name="Bojanowski C.L."/>
            <person name="Crookes-Goodson W.J."/>
        </authorList>
    </citation>
    <scope>NUCLEOTIDE SEQUENCE [LARGE SCALE GENOMIC DNA]</scope>
    <source>
        <strain evidence="2 3">D216</strain>
    </source>
</reference>
<comment type="caution">
    <text evidence="2">The sequence shown here is derived from an EMBL/GenBank/DDBJ whole genome shotgun (WGS) entry which is preliminary data.</text>
</comment>
<sequence length="126" mass="13383">MFPVDDCSNKTNSEAFINLQKWEIATFFTPDVTLDEDDTKDQRSPRSVPDPVAGADAVPAETGYPLAWSSVDQGFAGRASFCRPSTPPRRSRPPASYGDVDACGGISIKAGGATISSLLSLIKGML</sequence>
<accession>A0A507BHR7</accession>
<evidence type="ECO:0000256" key="1">
    <source>
        <dbReference type="SAM" id="MobiDB-lite"/>
    </source>
</evidence>
<dbReference type="AlphaFoldDB" id="A0A507BHR7"/>
<proteinExistence type="predicted"/>
<dbReference type="RefSeq" id="XP_031000657.1">
    <property type="nucleotide sequence ID" value="XM_031134057.1"/>
</dbReference>
<dbReference type="InParanoid" id="A0A507BHR7"/>
<organism evidence="2 3">
    <name type="scientific">Thyridium curvatum</name>
    <dbReference type="NCBI Taxonomy" id="1093900"/>
    <lineage>
        <taxon>Eukaryota</taxon>
        <taxon>Fungi</taxon>
        <taxon>Dikarya</taxon>
        <taxon>Ascomycota</taxon>
        <taxon>Pezizomycotina</taxon>
        <taxon>Sordariomycetes</taxon>
        <taxon>Sordariomycetidae</taxon>
        <taxon>Thyridiales</taxon>
        <taxon>Thyridiaceae</taxon>
        <taxon>Thyridium</taxon>
    </lineage>
</organism>
<keyword evidence="3" id="KW-1185">Reference proteome</keyword>
<feature type="region of interest" description="Disordered" evidence="1">
    <location>
        <begin position="33"/>
        <end position="57"/>
    </location>
</feature>
<dbReference type="GeneID" id="41978786"/>
<evidence type="ECO:0000313" key="3">
    <source>
        <dbReference type="Proteomes" id="UP000319257"/>
    </source>
</evidence>
<evidence type="ECO:0000313" key="2">
    <source>
        <dbReference type="EMBL" id="TPX18946.1"/>
    </source>
</evidence>
<dbReference type="Proteomes" id="UP000319257">
    <property type="component" value="Unassembled WGS sequence"/>
</dbReference>